<dbReference type="InterPro" id="IPR058752">
    <property type="entry name" value="RDRP_C_head"/>
</dbReference>
<name>H9M8X4_PINRA</name>
<dbReference type="AlphaFoldDB" id="H9M8X4"/>
<reference evidence="2" key="1">
    <citation type="submission" date="2011-12" db="EMBL/GenBank/DDBJ databases">
        <title>Nucleotide Diversity and Divergence in the Loblolly Pine Gene Space.</title>
        <authorList>
            <person name="Neale D.B."/>
            <person name="Wegrzyn J.L."/>
            <person name="Lee J.M."/>
            <person name="Eckert A.J."/>
            <person name="Liechty J.D."/>
            <person name="Stevens K.A."/>
            <person name="Langley C.H."/>
        </authorList>
    </citation>
    <scope>NUCLEOTIDE SEQUENCE</scope>
    <source>
        <strain evidence="2">13483</strain>
        <tissue evidence="2">Megagametophyte</tissue>
    </source>
</reference>
<feature type="non-terminal residue" evidence="2">
    <location>
        <position position="1"/>
    </location>
</feature>
<evidence type="ECO:0000313" key="2">
    <source>
        <dbReference type="EMBL" id="AEW07570.1"/>
    </source>
</evidence>
<sequence length="67" mass="7439">GVRNEADIISGNIASLSNFVGSNKRKGDIRETILSGVKSLKQEARRWFGDISNTDKQFAKASAWYHV</sequence>
<evidence type="ECO:0000259" key="1">
    <source>
        <dbReference type="Pfam" id="PF26253"/>
    </source>
</evidence>
<feature type="non-terminal residue" evidence="2">
    <location>
        <position position="67"/>
    </location>
</feature>
<organism evidence="2">
    <name type="scientific">Pinus radiata</name>
    <name type="common">Monterey pine</name>
    <name type="synonym">Pinus insignis</name>
    <dbReference type="NCBI Taxonomy" id="3347"/>
    <lineage>
        <taxon>Eukaryota</taxon>
        <taxon>Viridiplantae</taxon>
        <taxon>Streptophyta</taxon>
        <taxon>Embryophyta</taxon>
        <taxon>Tracheophyta</taxon>
        <taxon>Spermatophyta</taxon>
        <taxon>Pinopsida</taxon>
        <taxon>Pinidae</taxon>
        <taxon>Conifers I</taxon>
        <taxon>Pinales</taxon>
        <taxon>Pinaceae</taxon>
        <taxon>Pinus</taxon>
        <taxon>Pinus subgen. Pinus</taxon>
    </lineage>
</organism>
<accession>H9M8X4</accession>
<proteinExistence type="predicted"/>
<protein>
    <recommendedName>
        <fullName evidence="1">RDRP C-terminal head domain-containing protein</fullName>
    </recommendedName>
</protein>
<feature type="domain" description="RDRP C-terminal head" evidence="1">
    <location>
        <begin position="2"/>
        <end position="67"/>
    </location>
</feature>
<dbReference type="Pfam" id="PF26253">
    <property type="entry name" value="RdRP_head"/>
    <property type="match status" value="1"/>
</dbReference>
<dbReference type="EMBL" id="JQ261263">
    <property type="protein sequence ID" value="AEW07570.1"/>
    <property type="molecule type" value="Genomic_DNA"/>
</dbReference>
<gene>
    <name evidence="2" type="ORF">0_5352_01</name>
</gene>